<sequence length="267" mass="29971">MCSWIQTTKSTTSSNGLRADLRRCGRRSAARSPSPLGIRRQQAARSCRSCQARRWYRRSCKGLGPNSRKRTLGGAELLHGMLRVAPGQRSAGKRPLQSLGGWQSGGDPMLHERWQEQTFAARAAANHHRTNGMRTNQTLDFRLSLTQHGLASAAGFLLRCSACRRSSRSPSPTNPEPKPHFCCWRRGPSRRRQNGLVQMWILLTRHSFVLAAQVTQYCLLERCPTPFKFSEQTIYLMWKKDRGTGPGHACLRVQIVGAYRENEGVGG</sequence>
<protein>
    <submittedName>
        <fullName evidence="1">Uncharacterized protein</fullName>
    </submittedName>
</protein>
<reference evidence="1 2" key="1">
    <citation type="journal article" date="2017" name="Genome Biol. Evol.">
        <title>Trajectories and Drivers of Genome Evolution in Surface-Associated Marine Phaeobacter.</title>
        <authorList>
            <person name="Freese H.M."/>
            <person name="Sikorski J."/>
            <person name="Bunk B."/>
            <person name="Scheuner C."/>
            <person name="Meier-Kolthoff J.P."/>
            <person name="Sproer C."/>
            <person name="Gram L."/>
            <person name="Overmann J."/>
        </authorList>
    </citation>
    <scope>NUCLEOTIDE SEQUENCE [LARGE SCALE GENOMIC DNA]</scope>
    <source>
        <strain evidence="1 2">P66</strain>
    </source>
</reference>
<keyword evidence="2" id="KW-1185">Reference proteome</keyword>
<gene>
    <name evidence="1" type="ORF">PhaeoP66_00993</name>
</gene>
<organism evidence="1 2">
    <name type="scientific">Phaeobacter inhibens</name>
    <dbReference type="NCBI Taxonomy" id="221822"/>
    <lineage>
        <taxon>Bacteria</taxon>
        <taxon>Pseudomonadati</taxon>
        <taxon>Pseudomonadota</taxon>
        <taxon>Alphaproteobacteria</taxon>
        <taxon>Rhodobacterales</taxon>
        <taxon>Roseobacteraceae</taxon>
        <taxon>Phaeobacter</taxon>
    </lineage>
</organism>
<dbReference type="EMBL" id="CP010705">
    <property type="protein sequence ID" value="AUQ93797.1"/>
    <property type="molecule type" value="Genomic_DNA"/>
</dbReference>
<evidence type="ECO:0000313" key="1">
    <source>
        <dbReference type="EMBL" id="AUQ93797.1"/>
    </source>
</evidence>
<dbReference type="Proteomes" id="UP000236536">
    <property type="component" value="Chromosome"/>
</dbReference>
<accession>A0ABM6RBM5</accession>
<reference evidence="1 2" key="2">
    <citation type="journal article" date="2017" name="Int. J. Syst. Evol. Microbiol.">
        <title>Adaptation of Surface-Associated Bacteria to the Open Ocean: A Genomically Distinct Subpopulation of Phaeobacter gallaeciensis Colonizes Pacific Mesozooplankton.</title>
        <authorList>
            <person name="Freese H.M."/>
            <person name="Methner A."/>
            <person name="Overmann J."/>
        </authorList>
    </citation>
    <scope>NUCLEOTIDE SEQUENCE [LARGE SCALE GENOMIC DNA]</scope>
    <source>
        <strain evidence="1 2">P66</strain>
    </source>
</reference>
<evidence type="ECO:0000313" key="2">
    <source>
        <dbReference type="Proteomes" id="UP000236536"/>
    </source>
</evidence>
<name>A0ABM6RBM5_9RHOB</name>
<proteinExistence type="predicted"/>